<dbReference type="InterPro" id="IPR013320">
    <property type="entry name" value="ConA-like_dom_sf"/>
</dbReference>
<evidence type="ECO:0000256" key="2">
    <source>
        <dbReference type="ARBA" id="ARBA00023157"/>
    </source>
</evidence>
<feature type="region of interest" description="Disordered" evidence="3">
    <location>
        <begin position="63"/>
        <end position="88"/>
    </location>
</feature>
<accession>A0A0H3D7R5</accession>
<evidence type="ECO:0000313" key="6">
    <source>
        <dbReference type="EMBL" id="ADJ45579.1"/>
    </source>
</evidence>
<evidence type="ECO:0000256" key="1">
    <source>
        <dbReference type="ARBA" id="ARBA00022729"/>
    </source>
</evidence>
<feature type="domain" description="LamG-like jellyroll fold" evidence="5">
    <location>
        <begin position="742"/>
        <end position="875"/>
    </location>
</feature>
<evidence type="ECO:0000256" key="3">
    <source>
        <dbReference type="SAM" id="MobiDB-lite"/>
    </source>
</evidence>
<name>A0A0H3D7R5_AMYMU</name>
<organism evidence="6 7">
    <name type="scientific">Amycolatopsis mediterranei (strain U-32)</name>
    <dbReference type="NCBI Taxonomy" id="749927"/>
    <lineage>
        <taxon>Bacteria</taxon>
        <taxon>Bacillati</taxon>
        <taxon>Actinomycetota</taxon>
        <taxon>Actinomycetes</taxon>
        <taxon>Pseudonocardiales</taxon>
        <taxon>Pseudonocardiaceae</taxon>
        <taxon>Amycolatopsis</taxon>
    </lineage>
</organism>
<dbReference type="eggNOG" id="COG3534">
    <property type="taxonomic scope" value="Bacteria"/>
</dbReference>
<dbReference type="PATRIC" id="fig|749927.5.peg.3930"/>
<dbReference type="GO" id="GO:0006955">
    <property type="term" value="P:immune response"/>
    <property type="evidence" value="ECO:0007669"/>
    <property type="project" value="InterPro"/>
</dbReference>
<keyword evidence="4" id="KW-1133">Transmembrane helix</keyword>
<keyword evidence="6" id="KW-0675">Receptor</keyword>
<feature type="domain" description="LamG-like jellyroll fold" evidence="5">
    <location>
        <begin position="1828"/>
        <end position="1967"/>
    </location>
</feature>
<reference evidence="6 7" key="1">
    <citation type="journal article" date="2010" name="Cell Res.">
        <title>Complete genome sequence of the rifamycin SV-producing Amycolatopsis mediterranei U32 revealed its genetic characteristics in phylogeny and metabolism.</title>
        <authorList>
            <person name="Zhao W."/>
            <person name="Zhong Y."/>
            <person name="Yuan H."/>
            <person name="Wang J."/>
            <person name="Zheng H."/>
            <person name="Wang Y."/>
            <person name="Cen X."/>
            <person name="Xu F."/>
            <person name="Bai J."/>
            <person name="Han X."/>
            <person name="Lu G."/>
            <person name="Zhu Y."/>
            <person name="Shao Z."/>
            <person name="Yan H."/>
            <person name="Li C."/>
            <person name="Peng N."/>
            <person name="Zhang Z."/>
            <person name="Zhang Y."/>
            <person name="Lin W."/>
            <person name="Fan Y."/>
            <person name="Qin Z."/>
            <person name="Hu Y."/>
            <person name="Zhu B."/>
            <person name="Wang S."/>
            <person name="Ding X."/>
            <person name="Zhao G.P."/>
        </authorList>
    </citation>
    <scope>NUCLEOTIDE SEQUENCE [LARGE SCALE GENOMIC DNA]</scope>
    <source>
        <strain evidence="7">U-32</strain>
    </source>
</reference>
<dbReference type="EMBL" id="CP002000">
    <property type="protein sequence ID" value="ADJ45579.1"/>
    <property type="molecule type" value="Genomic_DNA"/>
</dbReference>
<dbReference type="PANTHER" id="PTHR46943:SF1">
    <property type="entry name" value="PENTRAXIN-RELATED PROTEIN PTX3"/>
    <property type="match status" value="1"/>
</dbReference>
<keyword evidence="4" id="KW-0812">Transmembrane</keyword>
<sequence length="2230" mass="233834">MANVSEFEVEPNGRRRGGPRRVPVLLAVALAAGVALSVPWGPAAGPVSRLAEAPGTAAAMNAAHRQGTRVEAADQRTGTRTVFANPDGTMTAELSAGPVRVRRGDHWVDIDTALVRTSDGAVRPRAAEGDLVLSGGGSVAPLAELARDGKRLAVRWPGALPAPEIAGDTATYREVLPGVDLVMAAERDGYRERLVVKNAAAAKNPALAAVPFRLETTGVRVSTDARGVLHATDDHGKDVFTAPPAAMWDARGEDHATAVGVDVSAQTLTLRPDLKFLADPATVFPVSVDPDLHTFEWATWNTVLSGKPGTAYPRTSGDGTWAQVGACYTPSGTCNKIGTARAYFQYDTGFLAGKRILGATMNSTVVHSPNCSDQTHQLFMAFGTIDDGTTWDNAPQGWLVSTATAPGVWDACPGYRGIGFPATGGVNTLGISTYFFKAADETEQLAWRKYSQWDTKLSVTYNTRPNAPNVVATDPPLPAPCRWCGGKPYVGDDSIRLQAQLTDPDDDAVKPLWHIKTDGAVEDRWGGLQGSGAYHSTDVDLKSRNGKTVGWSVEAWDTNYAGENLDAGDPGQGPGPFVVDTDGITVPPTVSGVLYPADNRWHGGAGVPGTFTFGANTVKDVDHYLYGWNDPPSTQVDADALGGGATVSVAPDGDGPRDLYVQSVDRAGHRSPSTAFHIYVRPGNGPLAQWSFEGNTKDDANLGWRDGTPVGGPGYTPGAIGSALQLDGTQQVTAPSAVDERGSFSVAAWAKIDRTDSGTHAVLRQNGTATCSFCLQYEGGNGGRWVFVMPQTDSASPPSYNFVRSTAPAVAGAWTHLAASYDAAGHKVRLYVNGVLDGTGDAPSSWRGSDLLHIGYGFPGAIDEVRAYDRRVSDAEVAAMVSGDNVQLGQWHLDEKADVTAANAVPGGQPAKLANGAAFAAGGAIGGAAAFDGQDDYAATAGPVVTTDQSFTVATWVNADISNPVANGFYSALSQDGNVNSGFLLGYRPDGSGGGKWEIYLPSADAVTRPVDEGVRSDVPAVQKKWTHLAAVYDAPAKQIRLYVDGRLAGTAARQAGFAAGGPLIFGRGKLNGSLGHYWPGMLDDVRAYGRVLAGGEIQAMVARDDVAQLAWKFDGDGTDDGAVLPAGPTWTAGQANSPDQADLAIRLDGTRDYVRRAKPVTDTSQSFSVSTWVKLDSPPDDWAAAVSQNGGHTAAFNLGYTGKADNHWAFAMHGPDSDDPAAVRLRSTEAAQLGVWTHLAAVFDRPSGTMSLYVNGLLSATAPYTGQAWNATGEFDVGRAKWGSAWINYWPGAVDDVKLYGRALFASEIRTQSGRDLSLVHDWRFDESSGSTAFDAVGARGASYTGGVSLVPGRVGNAVHVDGTGALTTPAVDLRTDQSFTVSAWVKLDKRDCDSGAGSECKRVALSVDGSVTSKFRLGYVIDRGDNVNGVWTFEMPEADDDTATVTKAAVSTISADEGHWVHLLGVYDQQAKQIWLYVNGTRVGQGTVNKQWNAVGGAAIGRGKAHGVTGTQNWIGDLDDVRMYAGALDKDRISALFASYPPVSNVPAALPAPDAGYWKFDDNAATTAADASGQGHPATLKGGATWIGGRNGPSSWLNGTTAYAETAAPAIDTTKSFSVAAWVAMSQEKNGDRAIVAQDGNRASAFVVQYNAAAGRWAVQVPAADQDNAPVTTMLSTASANANQWVHLALTYDAGLHQLRLYRNGVLQAAQVGVVVPASSGPMSFGRAKWNGANTQFFPGAVDDVRVFARALTGGEVGKIHDDVYTVAGGRWTFDDGTGKDTSAWGNDVTLGGGAQFAPGVTATGLKLDGKDGAAVGRQAATDLTDSFTVSAWAKLARTDRVATVLGQDGDRMSGYVLQYRPELKRWIFGAAQSDTDAAPLAYAYSAQEAAPDVWTHLTGVYDLGRRELRIYVDGRLAGAKPDVTLWRAIGALTIGRAKENGKPSGFFTGTIDDPTSFYGAETDADVLQRASYPAPQAGQLGRYTALDGDQATASTSGAAPAGYHFEGPLGLPATGTDNTRSLYACKQGTDAFTSTAADCEGKSVVGELGKVYTRQPSNLPTSPVYRCNGGGNRFDSNDPACEGAGTSEGLLGYTLAYGRLARLYSDVARDHLTTDRGAPPGFRTEGAQGVVPLVDQPGTQPLVSCYAGADQFLSTDSACEGKTVERGIGRIFTAPPADGGSPLYRCKAGGEYFEDLSAGCAGFTVDRLLGYVLTGPPGTAPVFPPSA</sequence>
<dbReference type="Pfam" id="PF13385">
    <property type="entry name" value="Laminin_G_3"/>
    <property type="match status" value="6"/>
</dbReference>
<dbReference type="InterPro" id="IPR006558">
    <property type="entry name" value="LamG-like"/>
</dbReference>
<feature type="transmembrane region" description="Helical" evidence="4">
    <location>
        <begin position="22"/>
        <end position="40"/>
    </location>
</feature>
<gene>
    <name evidence="6" type="ordered locus">AMED_3800</name>
</gene>
<dbReference type="HOGENOM" id="CLU_230897_0_0_11"/>
<keyword evidence="1" id="KW-0732">Signal</keyword>
<evidence type="ECO:0000256" key="4">
    <source>
        <dbReference type="SAM" id="Phobius"/>
    </source>
</evidence>
<feature type="domain" description="LamG-like jellyroll fold" evidence="5">
    <location>
        <begin position="1617"/>
        <end position="1757"/>
    </location>
</feature>
<keyword evidence="2" id="KW-1015">Disulfide bond</keyword>
<evidence type="ECO:0000313" key="7">
    <source>
        <dbReference type="Proteomes" id="UP000000328"/>
    </source>
</evidence>
<dbReference type="Gene3D" id="2.60.120.200">
    <property type="match status" value="6"/>
</dbReference>
<dbReference type="eggNOG" id="COG0515">
    <property type="taxonomic scope" value="Bacteria"/>
</dbReference>
<feature type="domain" description="LamG-like jellyroll fold" evidence="5">
    <location>
        <begin position="1166"/>
        <end position="1308"/>
    </location>
</feature>
<dbReference type="KEGG" id="amd:AMED_3800"/>
<proteinExistence type="predicted"/>
<dbReference type="OrthoDB" id="324838at2"/>
<dbReference type="InterPro" id="IPR042837">
    <property type="entry name" value="PTX3"/>
</dbReference>
<dbReference type="PANTHER" id="PTHR46943">
    <property type="entry name" value="PENTRAXIN-RELATED PROTEIN PTX3"/>
    <property type="match status" value="1"/>
</dbReference>
<dbReference type="eggNOG" id="COG2755">
    <property type="taxonomic scope" value="Bacteria"/>
</dbReference>
<dbReference type="Proteomes" id="UP000000328">
    <property type="component" value="Chromosome"/>
</dbReference>
<feature type="domain" description="LamG-like jellyroll fold" evidence="5">
    <location>
        <begin position="1379"/>
        <end position="1533"/>
    </location>
</feature>
<protein>
    <submittedName>
        <fullName evidence="6">LamG domain-containing protein receptor</fullName>
    </submittedName>
</protein>
<feature type="domain" description="LamG-like jellyroll fold" evidence="5">
    <location>
        <begin position="949"/>
        <end position="1096"/>
    </location>
</feature>
<dbReference type="SUPFAM" id="SSF49899">
    <property type="entry name" value="Concanavalin A-like lectins/glucanases"/>
    <property type="match status" value="6"/>
</dbReference>
<keyword evidence="4" id="KW-0472">Membrane</keyword>
<evidence type="ECO:0000259" key="5">
    <source>
        <dbReference type="SMART" id="SM00560"/>
    </source>
</evidence>
<dbReference type="SMART" id="SM00560">
    <property type="entry name" value="LamGL"/>
    <property type="match status" value="6"/>
</dbReference>